<accession>A0A846Y2C7</accession>
<organism evidence="1 2">
    <name type="scientific">Nocardia vermiculata</name>
    <dbReference type="NCBI Taxonomy" id="257274"/>
    <lineage>
        <taxon>Bacteria</taxon>
        <taxon>Bacillati</taxon>
        <taxon>Actinomycetota</taxon>
        <taxon>Actinomycetes</taxon>
        <taxon>Mycobacteriales</taxon>
        <taxon>Nocardiaceae</taxon>
        <taxon>Nocardia</taxon>
    </lineage>
</organism>
<keyword evidence="2" id="KW-1185">Reference proteome</keyword>
<evidence type="ECO:0000313" key="1">
    <source>
        <dbReference type="EMBL" id="NKY52044.1"/>
    </source>
</evidence>
<dbReference type="AlphaFoldDB" id="A0A846Y2C7"/>
<gene>
    <name evidence="1" type="ORF">HGA08_17640</name>
</gene>
<protein>
    <submittedName>
        <fullName evidence="1">Uncharacterized protein</fullName>
    </submittedName>
</protein>
<reference evidence="1 2" key="1">
    <citation type="submission" date="2020-04" db="EMBL/GenBank/DDBJ databases">
        <title>MicrobeNet Type strains.</title>
        <authorList>
            <person name="Nicholson A.C."/>
        </authorList>
    </citation>
    <scope>NUCLEOTIDE SEQUENCE [LARGE SCALE GENOMIC DNA]</scope>
    <source>
        <strain evidence="1 2">JCM 12354</strain>
    </source>
</reference>
<dbReference type="EMBL" id="JAAXOP010000009">
    <property type="protein sequence ID" value="NKY52044.1"/>
    <property type="molecule type" value="Genomic_DNA"/>
</dbReference>
<name>A0A846Y2C7_9NOCA</name>
<sequence length="146" mass="15632">MVEEMPPCAMGYVCIDLVETVVGLDLQVRRICARFGYEYIGLTTSCSLVVPEELLEQVAAAKVELLIVPGIAHLRGRLPPELAGLTDIHDLEAGHTHERGGGYAPDEGWVNPLVVPAAPSRYQPHGSGAAEPTFGNCPGTAGIRMW</sequence>
<dbReference type="Proteomes" id="UP000565711">
    <property type="component" value="Unassembled WGS sequence"/>
</dbReference>
<proteinExistence type="predicted"/>
<comment type="caution">
    <text evidence="1">The sequence shown here is derived from an EMBL/GenBank/DDBJ whole genome shotgun (WGS) entry which is preliminary data.</text>
</comment>
<dbReference type="RefSeq" id="WP_157102820.1">
    <property type="nucleotide sequence ID" value="NZ_JAAXOP010000009.1"/>
</dbReference>
<evidence type="ECO:0000313" key="2">
    <source>
        <dbReference type="Proteomes" id="UP000565711"/>
    </source>
</evidence>